<reference evidence="8" key="1">
    <citation type="submission" date="2022-08" db="EMBL/GenBank/DDBJ databases">
        <authorList>
            <person name="Marques A."/>
        </authorList>
    </citation>
    <scope>NUCLEOTIDE SEQUENCE</scope>
    <source>
        <strain evidence="8">RhyPub2mFocal</strain>
        <tissue evidence="8">Leaves</tissue>
    </source>
</reference>
<evidence type="ECO:0000256" key="1">
    <source>
        <dbReference type="ARBA" id="ARBA00004323"/>
    </source>
</evidence>
<gene>
    <name evidence="8" type="ORF">LUZ62_082257</name>
</gene>
<evidence type="ECO:0000256" key="5">
    <source>
        <dbReference type="ARBA" id="ARBA00023034"/>
    </source>
</evidence>
<comment type="similarity">
    <text evidence="2">Belongs to the glycosyltransferase 47 family.</text>
</comment>
<dbReference type="AlphaFoldDB" id="A0AAV8BZP1"/>
<dbReference type="GO" id="GO:0016757">
    <property type="term" value="F:glycosyltransferase activity"/>
    <property type="evidence" value="ECO:0007669"/>
    <property type="project" value="UniProtKB-KW"/>
</dbReference>
<feature type="domain" description="Exostosin GT47" evidence="7">
    <location>
        <begin position="74"/>
        <end position="414"/>
    </location>
</feature>
<sequence>MKEKEKSTLKTLALCKSHQIWQMHIFPLLISSLLVSLFLLFLSYSSCSSCSSSSSSSSSSLTLSLSAAAHSDPCSGKYLYIYDLPDKFNAGILRDCLAMFPWVDMCPYVANMGLGPHINETGSVLTETGWHITNQWVLEVIFHNRIRQYECLTDNSSQADVFFVPYYVGLDTGRKLWRQNISLQERDSLLVEVMQLLKSRPEWLAKGGRDHFILSGRATWDLRREDDGGNQWGGKLLTLPEVKNMTVLLIESCPWENDNEFAIPYPTNFHPSNESQVVTWQAKVRSTNRPWLFSFAGARRPGQAGSIRDQLFDQCLKSTRCKLLDCVSAGSNCDIPVTTMSLFQSSSFCLQPPGDTPTRRSAFDSMLAGCIPVFFTPHSAYTQYKWYLPNNYSEYSVYIPDNEVREGRVSIEEVLLKYSEEEIGNMKEKVISMIPTLIYKDPNYKLDSVRDAFDVAVDGVLRRVKSIIGN</sequence>
<keyword evidence="5" id="KW-0333">Golgi apparatus</keyword>
<evidence type="ECO:0000256" key="4">
    <source>
        <dbReference type="ARBA" id="ARBA00022968"/>
    </source>
</evidence>
<dbReference type="InterPro" id="IPR040911">
    <property type="entry name" value="Exostosin_GT47"/>
</dbReference>
<dbReference type="EMBL" id="JAMFTS010000005">
    <property type="protein sequence ID" value="KAJ4747852.1"/>
    <property type="molecule type" value="Genomic_DNA"/>
</dbReference>
<comment type="subcellular location">
    <subcellularLocation>
        <location evidence="1">Golgi apparatus membrane</location>
        <topology evidence="1">Single-pass type II membrane protein</topology>
    </subcellularLocation>
</comment>
<dbReference type="Proteomes" id="UP001140206">
    <property type="component" value="Chromosome 5"/>
</dbReference>
<keyword evidence="6" id="KW-0812">Transmembrane</keyword>
<evidence type="ECO:0000313" key="9">
    <source>
        <dbReference type="Proteomes" id="UP001140206"/>
    </source>
</evidence>
<evidence type="ECO:0000256" key="6">
    <source>
        <dbReference type="SAM" id="Phobius"/>
    </source>
</evidence>
<evidence type="ECO:0000313" key="8">
    <source>
        <dbReference type="EMBL" id="KAJ4747852.1"/>
    </source>
</evidence>
<evidence type="ECO:0000259" key="7">
    <source>
        <dbReference type="Pfam" id="PF03016"/>
    </source>
</evidence>
<keyword evidence="4" id="KW-0735">Signal-anchor</keyword>
<keyword evidence="3" id="KW-0808">Transferase</keyword>
<accession>A0AAV8BZP1</accession>
<name>A0AAV8BZP1_9POAL</name>
<dbReference type="GO" id="GO:0000139">
    <property type="term" value="C:Golgi membrane"/>
    <property type="evidence" value="ECO:0007669"/>
    <property type="project" value="UniProtKB-SubCell"/>
</dbReference>
<dbReference type="PANTHER" id="PTHR11062">
    <property type="entry name" value="EXOSTOSIN HEPARAN SULFATE GLYCOSYLTRANSFERASE -RELATED"/>
    <property type="match status" value="1"/>
</dbReference>
<keyword evidence="6" id="KW-0472">Membrane</keyword>
<feature type="transmembrane region" description="Helical" evidence="6">
    <location>
        <begin position="21"/>
        <end position="44"/>
    </location>
</feature>
<comment type="caution">
    <text evidence="8">The sequence shown here is derived from an EMBL/GenBank/DDBJ whole genome shotgun (WGS) entry which is preliminary data.</text>
</comment>
<proteinExistence type="inferred from homology"/>
<keyword evidence="3" id="KW-0328">Glycosyltransferase</keyword>
<evidence type="ECO:0000256" key="2">
    <source>
        <dbReference type="ARBA" id="ARBA00010271"/>
    </source>
</evidence>
<protein>
    <submittedName>
        <fullName evidence="8">Exostosin family protein</fullName>
    </submittedName>
</protein>
<keyword evidence="6" id="KW-1133">Transmembrane helix</keyword>
<evidence type="ECO:0000256" key="3">
    <source>
        <dbReference type="ARBA" id="ARBA00022676"/>
    </source>
</evidence>
<organism evidence="8 9">
    <name type="scientific">Rhynchospora pubera</name>
    <dbReference type="NCBI Taxonomy" id="906938"/>
    <lineage>
        <taxon>Eukaryota</taxon>
        <taxon>Viridiplantae</taxon>
        <taxon>Streptophyta</taxon>
        <taxon>Embryophyta</taxon>
        <taxon>Tracheophyta</taxon>
        <taxon>Spermatophyta</taxon>
        <taxon>Magnoliopsida</taxon>
        <taxon>Liliopsida</taxon>
        <taxon>Poales</taxon>
        <taxon>Cyperaceae</taxon>
        <taxon>Cyperoideae</taxon>
        <taxon>Rhynchosporeae</taxon>
        <taxon>Rhynchospora</taxon>
    </lineage>
</organism>
<dbReference type="InterPro" id="IPR004263">
    <property type="entry name" value="Exostosin"/>
</dbReference>
<dbReference type="PANTHER" id="PTHR11062:SF117">
    <property type="entry name" value="XYLOGLUCAN-SPECIFIC GALACTURONOSYLTRANSFERASE 1"/>
    <property type="match status" value="1"/>
</dbReference>
<keyword evidence="9" id="KW-1185">Reference proteome</keyword>
<dbReference type="Pfam" id="PF03016">
    <property type="entry name" value="Exostosin_GT47"/>
    <property type="match status" value="1"/>
</dbReference>